<dbReference type="AlphaFoldDB" id="A0A7V4G9P9"/>
<dbReference type="SUPFAM" id="SSF143100">
    <property type="entry name" value="TTHA1013/TTHA0281-like"/>
    <property type="match status" value="1"/>
</dbReference>
<organism evidence="1">
    <name type="scientific">Desulfobacca acetoxidans</name>
    <dbReference type="NCBI Taxonomy" id="60893"/>
    <lineage>
        <taxon>Bacteria</taxon>
        <taxon>Pseudomonadati</taxon>
        <taxon>Thermodesulfobacteriota</taxon>
        <taxon>Desulfobaccia</taxon>
        <taxon>Desulfobaccales</taxon>
        <taxon>Desulfobaccaceae</taxon>
        <taxon>Desulfobacca</taxon>
    </lineage>
</organism>
<gene>
    <name evidence="1" type="ORF">ENT08_09340</name>
</gene>
<dbReference type="PANTHER" id="PTHR34504">
    <property type="entry name" value="ANTITOXIN HICB"/>
    <property type="match status" value="1"/>
</dbReference>
<dbReference type="PANTHER" id="PTHR34504:SF2">
    <property type="entry name" value="UPF0150 PROTEIN SSL0259"/>
    <property type="match status" value="1"/>
</dbReference>
<dbReference type="Gene3D" id="3.30.160.250">
    <property type="match status" value="1"/>
</dbReference>
<evidence type="ECO:0000313" key="1">
    <source>
        <dbReference type="EMBL" id="HGS05915.1"/>
    </source>
</evidence>
<dbReference type="EMBL" id="DSXI01000552">
    <property type="protein sequence ID" value="HGS05915.1"/>
    <property type="molecule type" value="Genomic_DNA"/>
</dbReference>
<name>A0A7V4G9P9_9BACT</name>
<dbReference type="InterPro" id="IPR051404">
    <property type="entry name" value="TA_system_antitoxin"/>
</dbReference>
<protein>
    <submittedName>
        <fullName evidence="1">Type II toxin-antitoxin system HicB family antitoxin</fullName>
    </submittedName>
</protein>
<dbReference type="InterPro" id="IPR035069">
    <property type="entry name" value="TTHA1013/TTHA0281-like"/>
</dbReference>
<reference evidence="1" key="1">
    <citation type="journal article" date="2020" name="mSystems">
        <title>Genome- and Community-Level Interaction Insights into Carbon Utilization and Element Cycling Functions of Hydrothermarchaeota in Hydrothermal Sediment.</title>
        <authorList>
            <person name="Zhou Z."/>
            <person name="Liu Y."/>
            <person name="Xu W."/>
            <person name="Pan J."/>
            <person name="Luo Z.H."/>
            <person name="Li M."/>
        </authorList>
    </citation>
    <scope>NUCLEOTIDE SEQUENCE [LARGE SCALE GENOMIC DNA]</scope>
    <source>
        <strain evidence="1">SpSt-548</strain>
    </source>
</reference>
<sequence>MKRQLTAIIEREGDGYVALCPELDIASQGNSIEEARHNLQEALELFFESASPEEIKDRLSAEVYITQVEVAVG</sequence>
<proteinExistence type="predicted"/>
<comment type="caution">
    <text evidence="1">The sequence shown here is derived from an EMBL/GenBank/DDBJ whole genome shotgun (WGS) entry which is preliminary data.</text>
</comment>
<accession>A0A7V4G9P9</accession>